<dbReference type="AlphaFoldDB" id="A0A1Q5U1Q6"/>
<sequence length="275" mass="30248">MHSTLTTLFLLSTPIHAGITARVWTHFYPNCPGEPFSNLDTYENYEETAPSQVITTGMCANIGVPSYEHNLVSAISVDAELLSQQSGHPYPPENGPSCNITVHEVPECIDPPLITRELRQGVEVSQCEPRSFAAYSEVWLQLVCDEKSEESLQDQAQDIPRIEGTAKIASAESAANVQTPGSNAFSWSKAQSEYSSGRKPEEEGRVNSDGHAESEKIVHDIMEKIRLQAASMVTGKHNVTLPALNVTLHHNGTASGNRTLSRRKLSVLRNRVARW</sequence>
<reference evidence="3 4" key="1">
    <citation type="submission" date="2016-10" db="EMBL/GenBank/DDBJ databases">
        <title>Genome sequence of the ascomycete fungus Penicillium subrubescens.</title>
        <authorList>
            <person name="De Vries R.P."/>
            <person name="Peng M."/>
            <person name="Dilokpimol A."/>
            <person name="Hilden K."/>
            <person name="Makela M.R."/>
            <person name="Grigoriev I."/>
            <person name="Riley R."/>
            <person name="Granchi Z."/>
        </authorList>
    </citation>
    <scope>NUCLEOTIDE SEQUENCE [LARGE SCALE GENOMIC DNA]</scope>
    <source>
        <strain evidence="3 4">CBS 132785</strain>
    </source>
</reference>
<evidence type="ECO:0000313" key="3">
    <source>
        <dbReference type="EMBL" id="OKP06420.1"/>
    </source>
</evidence>
<feature type="chain" id="PRO_5012163084" evidence="2">
    <location>
        <begin position="18"/>
        <end position="275"/>
    </location>
</feature>
<dbReference type="Proteomes" id="UP000186955">
    <property type="component" value="Unassembled WGS sequence"/>
</dbReference>
<proteinExistence type="predicted"/>
<feature type="compositionally biased region" description="Polar residues" evidence="1">
    <location>
        <begin position="173"/>
        <end position="195"/>
    </location>
</feature>
<gene>
    <name evidence="3" type="ORF">PENSUB_6410</name>
</gene>
<keyword evidence="2" id="KW-0732">Signal</keyword>
<name>A0A1Q5U1Q6_9EURO</name>
<dbReference type="OrthoDB" id="4503765at2759"/>
<feature type="region of interest" description="Disordered" evidence="1">
    <location>
        <begin position="172"/>
        <end position="214"/>
    </location>
</feature>
<feature type="signal peptide" evidence="2">
    <location>
        <begin position="1"/>
        <end position="17"/>
    </location>
</feature>
<protein>
    <submittedName>
        <fullName evidence="3">Uncharacterized protein</fullName>
    </submittedName>
</protein>
<comment type="caution">
    <text evidence="3">The sequence shown here is derived from an EMBL/GenBank/DDBJ whole genome shotgun (WGS) entry which is preliminary data.</text>
</comment>
<evidence type="ECO:0000256" key="1">
    <source>
        <dbReference type="SAM" id="MobiDB-lite"/>
    </source>
</evidence>
<dbReference type="EMBL" id="MNBE01000598">
    <property type="protein sequence ID" value="OKP06420.1"/>
    <property type="molecule type" value="Genomic_DNA"/>
</dbReference>
<organism evidence="3 4">
    <name type="scientific">Penicillium subrubescens</name>
    <dbReference type="NCBI Taxonomy" id="1316194"/>
    <lineage>
        <taxon>Eukaryota</taxon>
        <taxon>Fungi</taxon>
        <taxon>Dikarya</taxon>
        <taxon>Ascomycota</taxon>
        <taxon>Pezizomycotina</taxon>
        <taxon>Eurotiomycetes</taxon>
        <taxon>Eurotiomycetidae</taxon>
        <taxon>Eurotiales</taxon>
        <taxon>Aspergillaceae</taxon>
        <taxon>Penicillium</taxon>
    </lineage>
</organism>
<evidence type="ECO:0000313" key="4">
    <source>
        <dbReference type="Proteomes" id="UP000186955"/>
    </source>
</evidence>
<keyword evidence="4" id="KW-1185">Reference proteome</keyword>
<evidence type="ECO:0000256" key="2">
    <source>
        <dbReference type="SAM" id="SignalP"/>
    </source>
</evidence>
<feature type="compositionally biased region" description="Basic and acidic residues" evidence="1">
    <location>
        <begin position="196"/>
        <end position="214"/>
    </location>
</feature>
<accession>A0A1Q5U1Q6</accession>